<name>A0A8J7QZ76_9HYPH</name>
<proteinExistence type="predicted"/>
<dbReference type="InterPro" id="IPR001387">
    <property type="entry name" value="Cro/C1-type_HTH"/>
</dbReference>
<accession>A0A8J7QZ76</accession>
<feature type="domain" description="HTH cro/C1-type" evidence="1">
    <location>
        <begin position="12"/>
        <end position="63"/>
    </location>
</feature>
<sequence length="261" mass="29357">MDEVDIAERFVEERERLEFSQAAFARMLGVHRETLRKSEAGLSEFKSSLLAAATKLGVDVQYVLTGTRSPNLDAVARSVSMETIRGNVSGVGFAHTGSNVQIINTHNHVTRVKAETKPGEKHISEAQRATLKALVDQVVETEDKISTKPASHRSVWASLNAHCRVPSYSLIALDDFEKARRFLNQWLGRLSSAASAPVKNGDNWRKRHIAYIKINTKEPDEAKALADYMRRRFKHDSVSQLANDELEAVYRYVAGRRNKRK</sequence>
<dbReference type="SUPFAM" id="SSF47413">
    <property type="entry name" value="lambda repressor-like DNA-binding domains"/>
    <property type="match status" value="1"/>
</dbReference>
<dbReference type="Proteomes" id="UP000666240">
    <property type="component" value="Unassembled WGS sequence"/>
</dbReference>
<organism evidence="2 3">
    <name type="scientific">Tianweitania sediminis</name>
    <dbReference type="NCBI Taxonomy" id="1502156"/>
    <lineage>
        <taxon>Bacteria</taxon>
        <taxon>Pseudomonadati</taxon>
        <taxon>Pseudomonadota</taxon>
        <taxon>Alphaproteobacteria</taxon>
        <taxon>Hyphomicrobiales</taxon>
        <taxon>Phyllobacteriaceae</taxon>
        <taxon>Tianweitania</taxon>
    </lineage>
</organism>
<dbReference type="RefSeq" id="WP_209335478.1">
    <property type="nucleotide sequence ID" value="NZ_JAGIYY010000003.1"/>
</dbReference>
<dbReference type="Gene3D" id="1.10.260.40">
    <property type="entry name" value="lambda repressor-like DNA-binding domains"/>
    <property type="match status" value="1"/>
</dbReference>
<evidence type="ECO:0000259" key="1">
    <source>
        <dbReference type="PROSITE" id="PS50943"/>
    </source>
</evidence>
<dbReference type="AlphaFoldDB" id="A0A8J7QZ76"/>
<evidence type="ECO:0000313" key="2">
    <source>
        <dbReference type="EMBL" id="MBP0439478.1"/>
    </source>
</evidence>
<dbReference type="InterPro" id="IPR010982">
    <property type="entry name" value="Lambda_DNA-bd_dom_sf"/>
</dbReference>
<dbReference type="GO" id="GO:0003677">
    <property type="term" value="F:DNA binding"/>
    <property type="evidence" value="ECO:0007669"/>
    <property type="project" value="InterPro"/>
</dbReference>
<gene>
    <name evidence="2" type="ORF">J5Y06_12525</name>
</gene>
<protein>
    <submittedName>
        <fullName evidence="2">ORF6C domain-containing protein</fullName>
    </submittedName>
</protein>
<evidence type="ECO:0000313" key="3">
    <source>
        <dbReference type="Proteomes" id="UP000666240"/>
    </source>
</evidence>
<dbReference type="EMBL" id="JAGIYY010000003">
    <property type="protein sequence ID" value="MBP0439478.1"/>
    <property type="molecule type" value="Genomic_DNA"/>
</dbReference>
<dbReference type="PROSITE" id="PS50943">
    <property type="entry name" value="HTH_CROC1"/>
    <property type="match status" value="1"/>
</dbReference>
<dbReference type="CDD" id="cd00093">
    <property type="entry name" value="HTH_XRE"/>
    <property type="match status" value="1"/>
</dbReference>
<dbReference type="SMART" id="SM00530">
    <property type="entry name" value="HTH_XRE"/>
    <property type="match status" value="1"/>
</dbReference>
<reference evidence="2" key="1">
    <citation type="submission" date="2021-03" db="EMBL/GenBank/DDBJ databases">
        <title>Genome sequencing and assembly of Tianweitania sediminis.</title>
        <authorList>
            <person name="Chhetri G."/>
        </authorList>
    </citation>
    <scope>NUCLEOTIDE SEQUENCE</scope>
    <source>
        <strain evidence="2">Z8</strain>
    </source>
</reference>
<comment type="caution">
    <text evidence="2">The sequence shown here is derived from an EMBL/GenBank/DDBJ whole genome shotgun (WGS) entry which is preliminary data.</text>
</comment>
<keyword evidence="3" id="KW-1185">Reference proteome</keyword>